<feature type="domain" description="NEL" evidence="7">
    <location>
        <begin position="1179"/>
        <end position="1290"/>
    </location>
</feature>
<evidence type="ECO:0000256" key="1">
    <source>
        <dbReference type="ARBA" id="ARBA00000900"/>
    </source>
</evidence>
<dbReference type="PROSITE" id="PS51450">
    <property type="entry name" value="LRR"/>
    <property type="match status" value="1"/>
</dbReference>
<dbReference type="GO" id="GO:0016874">
    <property type="term" value="F:ligase activity"/>
    <property type="evidence" value="ECO:0007669"/>
    <property type="project" value="UniProtKB-KW"/>
</dbReference>
<comment type="catalytic activity">
    <reaction evidence="1">
        <text>S-ubiquitinyl-[E2 ubiquitin-conjugating enzyme]-L-cysteine + [acceptor protein]-L-lysine = [E2 ubiquitin-conjugating enzyme]-L-cysteine + N(6)-ubiquitinyl-[acceptor protein]-L-lysine.</text>
        <dbReference type="EC" id="2.3.2.27"/>
    </reaction>
</comment>
<dbReference type="PANTHER" id="PTHR48051:SF54">
    <property type="entry name" value="LEUCINE-RICH REPEAT-CONTAINING PROTEIN"/>
    <property type="match status" value="1"/>
</dbReference>
<dbReference type="Pfam" id="PF20178">
    <property type="entry name" value="ToxA_N"/>
    <property type="match status" value="1"/>
</dbReference>
<sequence>MEGFLQKPASSGPALERGTLALADLTLGNVLPMTPMQYAAQLIGNRWGKEAPAAILVDLNYDFYGYPADGDIHQGRARTCQSLTQVLLQNYQTVGAGRFGESAFGLYTPPVVGPHVRIVEIDEAPNPGGGYRDYEGIYRHSTPQVYGPATQLAMQPAAFKEWVWTLDFKAQYAAYVAQAWPADQALLAADAYPLRTSVKLAFVMAACLQRQENSLSVAGLTMAMRAAALDGQQTWAQLTLAQLQAHTLVPASLEAARLVIYRYTSVDIWRFRDRATGRMLLYVPGNASPFHEFADHHALCEWVAGIARDEARKQALAAHFNEDDREDGTFHAGVLTALAAMATYPQQYLLKKGHGFFNNDGYWPPESYISAEVAPLTEDPFAQWVLVMKRAAQASIETIRTDAQVNRDNLSAVVEPVVQWVNRFGPLALFVPGGEGLLALAGLIDAGYGLDEAVDGKTTDARSAGVGRTLFGLLNALPLIHAAGVLKGAENVAAASAPVVSADATLAAERVVSDAAASVNGAPISSGLLRVLMPESALFSDAALRSIDQVCGLDADMLTLMQSGHPPPPILTDTVSRFRIDLDLQQAIDRLPADSAAAAQAQRARIEQFNARYAALQHSDHEWVRLFQSQYPGLPKSAIEQMLDRSGIDIAAPHTMAEAKRVLSELSSKAEQYEFHLRVARAYEGLHLASVANADSDVLALHSLERLPGWPSDTRIEVCQTSAAGRVLDSIGPRGAASTRQLIKHGGNYQGLAAGQSVDFHQALLNALSPQQRLALGLRADQALADLRALIRAAPRSRIELETGLQRMDSGLSFDPLGLRGGGFPTTAQDAGFTRTFQKLQLDELYPALTQQQLDALLTEWGANAQTHLIFLNEQLQQLRVDLLAWVQQVQFDIAAMDVDLLAAGDAEAIGLGPREIEAQNDARISAAMRIEHQSRMGLANQLITLWQRNGSAADQIFSNGQLTGFRLSLDLDFFHTLPALNVRLTEVVELSMPYCSLNEPASLSAFLEGFPKLRVLNLAGTDLRQLDAAGNWTAHLPASISQLTELTHLDLGGTGLMLTEQAAGAFSELSQLTTLDLSGNPLTRPPLVVHLPALRRLYLRATGIEICPVGVLDHPYLDLLDLRDNRIDRIPDAVRKQAVREKVVLLTGNPINDEDSLRWISRHRQETGINVWLGPPTEDFAQPHAWLSGLSPEHTAFQVERWQYLAARQGSERLFAMLDTLSRTADFRVSYAPLQRRVWQLIDALHASPALYQQMFIDGEWAAVDGYDPFVSFELLEGRVAALRMAPVL</sequence>
<dbReference type="PROSITE" id="PS52053">
    <property type="entry name" value="NEL"/>
    <property type="match status" value="1"/>
</dbReference>
<dbReference type="InterPro" id="IPR050216">
    <property type="entry name" value="LRR_domain-containing"/>
</dbReference>
<dbReference type="EMBL" id="LT629762">
    <property type="protein sequence ID" value="SDR83000.1"/>
    <property type="molecule type" value="Genomic_DNA"/>
</dbReference>
<dbReference type="EC" id="2.3.2.27" evidence="2"/>
<keyword evidence="4" id="KW-0677">Repeat</keyword>
<comment type="similarity">
    <text evidence="6">Belongs to the LRR-containing bacterial E3 ligase family.</text>
</comment>
<keyword evidence="3" id="KW-0433">Leucine-rich repeat</keyword>
<keyword evidence="5" id="KW-0843">Virulence</keyword>
<dbReference type="InterPro" id="IPR001611">
    <property type="entry name" value="Leu-rich_rpt"/>
</dbReference>
<gene>
    <name evidence="8" type="ORF">SAMN05216222_0100</name>
</gene>
<proteinExistence type="inferred from homology"/>
<keyword evidence="6" id="KW-0964">Secreted</keyword>
<dbReference type="Proteomes" id="UP000198481">
    <property type="component" value="Chromosome I"/>
</dbReference>
<evidence type="ECO:0000256" key="4">
    <source>
        <dbReference type="ARBA" id="ARBA00022737"/>
    </source>
</evidence>
<dbReference type="InterPro" id="IPR029487">
    <property type="entry name" value="NEL_dom"/>
</dbReference>
<evidence type="ECO:0000256" key="3">
    <source>
        <dbReference type="ARBA" id="ARBA00022614"/>
    </source>
</evidence>
<evidence type="ECO:0000313" key="8">
    <source>
        <dbReference type="EMBL" id="SDR83000.1"/>
    </source>
</evidence>
<evidence type="ECO:0000256" key="5">
    <source>
        <dbReference type="ARBA" id="ARBA00023026"/>
    </source>
</evidence>
<evidence type="ECO:0000313" key="9">
    <source>
        <dbReference type="Proteomes" id="UP000198481"/>
    </source>
</evidence>
<dbReference type="PANTHER" id="PTHR48051">
    <property type="match status" value="1"/>
</dbReference>
<dbReference type="Pfam" id="PF00560">
    <property type="entry name" value="LRR_1"/>
    <property type="match status" value="1"/>
</dbReference>
<dbReference type="GO" id="GO:0061630">
    <property type="term" value="F:ubiquitin protein ligase activity"/>
    <property type="evidence" value="ECO:0007669"/>
    <property type="project" value="UniProtKB-EC"/>
</dbReference>
<reference evidence="8 9" key="1">
    <citation type="submission" date="2016-10" db="EMBL/GenBank/DDBJ databases">
        <authorList>
            <person name="de Groot N.N."/>
        </authorList>
    </citation>
    <scope>NUCLEOTIDE SEQUENCE [LARGE SCALE GENOMIC DNA]</scope>
    <source>
        <strain evidence="8 9">LMG 26867</strain>
    </source>
</reference>
<dbReference type="GO" id="GO:0005737">
    <property type="term" value="C:cytoplasm"/>
    <property type="evidence" value="ECO:0007669"/>
    <property type="project" value="TreeGrafter"/>
</dbReference>
<accession>A0A1H1M8J8</accession>
<keyword evidence="6" id="KW-0833">Ubl conjugation pathway</keyword>
<dbReference type="STRING" id="1148509.SAMN05216222_0100"/>
<dbReference type="Pfam" id="PF14496">
    <property type="entry name" value="NEL"/>
    <property type="match status" value="1"/>
</dbReference>
<keyword evidence="6" id="KW-1035">Host cytoplasm</keyword>
<evidence type="ECO:0000256" key="2">
    <source>
        <dbReference type="ARBA" id="ARBA00012483"/>
    </source>
</evidence>
<dbReference type="InterPro" id="IPR032675">
    <property type="entry name" value="LRR_dom_sf"/>
</dbReference>
<protein>
    <recommendedName>
        <fullName evidence="2">RING-type E3 ubiquitin transferase</fullName>
        <ecNumber evidence="2">2.3.2.27</ecNumber>
    </recommendedName>
</protein>
<evidence type="ECO:0000256" key="6">
    <source>
        <dbReference type="PROSITE-ProRule" id="PRU01398"/>
    </source>
</evidence>
<name>A0A1H1M8J8_9PSED</name>
<organism evidence="8 9">
    <name type="scientific">Pseudomonas prosekii</name>
    <dbReference type="NCBI Taxonomy" id="1148509"/>
    <lineage>
        <taxon>Bacteria</taxon>
        <taxon>Pseudomonadati</taxon>
        <taxon>Pseudomonadota</taxon>
        <taxon>Gammaproteobacteria</taxon>
        <taxon>Pseudomonadales</taxon>
        <taxon>Pseudomonadaceae</taxon>
        <taxon>Pseudomonas</taxon>
    </lineage>
</organism>
<dbReference type="InterPro" id="IPR046673">
    <property type="entry name" value="ToxA_N"/>
</dbReference>
<comment type="caution">
    <text evidence="6">Lacks conserved residue(s) required for the propagation of feature annotation.</text>
</comment>
<dbReference type="GO" id="GO:0005576">
    <property type="term" value="C:extracellular region"/>
    <property type="evidence" value="ECO:0007669"/>
    <property type="project" value="UniProtKB-UniRule"/>
</dbReference>
<dbReference type="SUPFAM" id="SSF52058">
    <property type="entry name" value="L domain-like"/>
    <property type="match status" value="1"/>
</dbReference>
<dbReference type="RefSeq" id="WP_092269311.1">
    <property type="nucleotide sequence ID" value="NZ_LT629762.1"/>
</dbReference>
<evidence type="ECO:0000259" key="7">
    <source>
        <dbReference type="PROSITE" id="PS52053"/>
    </source>
</evidence>
<keyword evidence="8" id="KW-0436">Ligase</keyword>
<dbReference type="Gene3D" id="3.80.10.10">
    <property type="entry name" value="Ribonuclease Inhibitor"/>
    <property type="match status" value="1"/>
</dbReference>
<dbReference type="GO" id="GO:0016567">
    <property type="term" value="P:protein ubiquitination"/>
    <property type="evidence" value="ECO:0007669"/>
    <property type="project" value="InterPro"/>
</dbReference>